<dbReference type="InterPro" id="IPR038877">
    <property type="entry name" value="THSD1"/>
</dbReference>
<dbReference type="GO" id="GO:0071944">
    <property type="term" value="C:cell periphery"/>
    <property type="evidence" value="ECO:0007669"/>
    <property type="project" value="TreeGrafter"/>
</dbReference>
<dbReference type="SMART" id="SM00209">
    <property type="entry name" value="TSP1"/>
    <property type="match status" value="1"/>
</dbReference>
<protein>
    <recommendedName>
        <fullName evidence="5">CUB domain-containing protein</fullName>
    </recommendedName>
</protein>
<accession>A0A8J2RJM6</accession>
<comment type="caution">
    <text evidence="3">The sequence shown here is derived from an EMBL/GenBank/DDBJ whole genome shotgun (WGS) entry which is preliminary data.</text>
</comment>
<dbReference type="SUPFAM" id="SSF49854">
    <property type="entry name" value="Spermadhesin, CUB domain"/>
    <property type="match status" value="1"/>
</dbReference>
<keyword evidence="4" id="KW-1185">Reference proteome</keyword>
<dbReference type="InterPro" id="IPR036383">
    <property type="entry name" value="TSP1_rpt_sf"/>
</dbReference>
<evidence type="ECO:0000256" key="1">
    <source>
        <dbReference type="SAM" id="MobiDB-lite"/>
    </source>
</evidence>
<dbReference type="SUPFAM" id="SSF82895">
    <property type="entry name" value="TSP-1 type 1 repeat"/>
    <property type="match status" value="1"/>
</dbReference>
<dbReference type="Proteomes" id="UP000789390">
    <property type="component" value="Unassembled WGS sequence"/>
</dbReference>
<evidence type="ECO:0008006" key="5">
    <source>
        <dbReference type="Google" id="ProtNLM"/>
    </source>
</evidence>
<dbReference type="Pfam" id="PF00090">
    <property type="entry name" value="TSP_1"/>
    <property type="match status" value="1"/>
</dbReference>
<dbReference type="EMBL" id="CAKKLH010000046">
    <property type="protein sequence ID" value="CAH0100885.1"/>
    <property type="molecule type" value="Genomic_DNA"/>
</dbReference>
<dbReference type="AlphaFoldDB" id="A0A8J2RJM6"/>
<evidence type="ECO:0000256" key="2">
    <source>
        <dbReference type="SAM" id="Phobius"/>
    </source>
</evidence>
<dbReference type="Gene3D" id="2.20.100.10">
    <property type="entry name" value="Thrombospondin type-1 (TSP1) repeat"/>
    <property type="match status" value="1"/>
</dbReference>
<dbReference type="PROSITE" id="PS50092">
    <property type="entry name" value="TSP1"/>
    <property type="match status" value="1"/>
</dbReference>
<proteinExistence type="predicted"/>
<dbReference type="InterPro" id="IPR000884">
    <property type="entry name" value="TSP1_rpt"/>
</dbReference>
<dbReference type="OrthoDB" id="6343880at2759"/>
<dbReference type="PANTHER" id="PTHR16311:SF3">
    <property type="entry name" value="THROMBOSPONDIN TYPE-1 DOMAIN-CONTAINING PROTEIN 1"/>
    <property type="match status" value="1"/>
</dbReference>
<dbReference type="PANTHER" id="PTHR16311">
    <property type="entry name" value="THROMBOSPONDIN TYPE I DOMAIN-CONTAINING 1"/>
    <property type="match status" value="1"/>
</dbReference>
<gene>
    <name evidence="3" type="ORF">DGAL_LOCUS3173</name>
</gene>
<evidence type="ECO:0000313" key="3">
    <source>
        <dbReference type="EMBL" id="CAH0100885.1"/>
    </source>
</evidence>
<name>A0A8J2RJM6_9CRUS</name>
<reference evidence="3" key="1">
    <citation type="submission" date="2021-11" db="EMBL/GenBank/DDBJ databases">
        <authorList>
            <person name="Schell T."/>
        </authorList>
    </citation>
    <scope>NUCLEOTIDE SEQUENCE</scope>
    <source>
        <strain evidence="3">M5</strain>
    </source>
</reference>
<feature type="compositionally biased region" description="Acidic residues" evidence="1">
    <location>
        <begin position="859"/>
        <end position="882"/>
    </location>
</feature>
<feature type="transmembrane region" description="Helical" evidence="2">
    <location>
        <begin position="604"/>
        <end position="626"/>
    </location>
</feature>
<sequence>MVPSGLNVLLQSSRHQLRIRKEMRRLWVTWAVIVSCGLSGGAADSYQDAPLHYVALQGDLNVAVDTRENLTAARVLNKANGLAVAEWRKNAGRDQEENVTFPCGAINRAGFYNVQLQHNEDRWIDHQELRVFWPPILVQAPEELVNYRAPFQVKIQWIHLKCYPPADANITINAQVVHCGRRSGSLSNNCTAPSVRASRSIPNIWQTGGLGVDILFDCQDLDHLGYYRIFVRASEEGADEETEEENSSIIGSSESIQVHLNEDFQLQVRAKFVLPCRRELPVFYRRPSCLTGSQDRVRLYGKTYLSNISSDDFTLKYIGEKVLDSNRSVAAISCRLLDGTTDFESLCFHLVTLAQTDGAVVDISQSCIPYQNTSIFQEPEWGEWSAFSSCTSRNCGYKGVRFRYRYCDRPSPQYAGSFCVGQPIESVSCEAPSCPQKEKTDKSVELEEQDGSTIGNLTSECMCGCTKQLGDGTFSLVVSSTLCPIGYITWVFTAPSYSHFHLNLDYLRLDCRVDDRLTIRDGISVYSPLIALLNNETISPPMIGILTTSSPQLLIEFNITRKSSISHSKCAAGFVTSITSVPTEDANGLERRTKLEHHMLPPPVLTLSSVLLMLFCAVTFLTVFYSKCGIHFKHGRKGKKGSSSHRSHDSLWSGASEYQLVSTATSLSSIETLNMDLDIQGKKRWLVPKRFANLIRLQKSLPNSPFLSTEKSRRMNRLSRSSTMSPIGFRRQQQIDTSQRFLSKGKRCPSPEDIEMSLITRTESDATLKEEKVLNTVSSRVLMASQSLAETDTSSITRSNMTQSCSAIFDPDQDLEFDYYDLDVRNAGCDAPDSFLRCLADDSTYWDEAGIEKSVQDTEYCESIDESTELGTSLDDDDSSCA</sequence>
<dbReference type="Gene3D" id="2.60.120.290">
    <property type="entry name" value="Spermadhesin, CUB domain"/>
    <property type="match status" value="1"/>
</dbReference>
<organism evidence="3 4">
    <name type="scientific">Daphnia galeata</name>
    <dbReference type="NCBI Taxonomy" id="27404"/>
    <lineage>
        <taxon>Eukaryota</taxon>
        <taxon>Metazoa</taxon>
        <taxon>Ecdysozoa</taxon>
        <taxon>Arthropoda</taxon>
        <taxon>Crustacea</taxon>
        <taxon>Branchiopoda</taxon>
        <taxon>Diplostraca</taxon>
        <taxon>Cladocera</taxon>
        <taxon>Anomopoda</taxon>
        <taxon>Daphniidae</taxon>
        <taxon>Daphnia</taxon>
    </lineage>
</organism>
<dbReference type="InterPro" id="IPR035914">
    <property type="entry name" value="Sperma_CUB_dom_sf"/>
</dbReference>
<feature type="region of interest" description="Disordered" evidence="1">
    <location>
        <begin position="706"/>
        <end position="725"/>
    </location>
</feature>
<keyword evidence="2" id="KW-1133">Transmembrane helix</keyword>
<feature type="region of interest" description="Disordered" evidence="1">
    <location>
        <begin position="857"/>
        <end position="882"/>
    </location>
</feature>
<keyword evidence="2" id="KW-0812">Transmembrane</keyword>
<keyword evidence="2" id="KW-0472">Membrane</keyword>
<evidence type="ECO:0000313" key="4">
    <source>
        <dbReference type="Proteomes" id="UP000789390"/>
    </source>
</evidence>